<evidence type="ECO:0000313" key="2">
    <source>
        <dbReference type="EMBL" id="ATI42782.1"/>
    </source>
</evidence>
<evidence type="ECO:0008006" key="4">
    <source>
        <dbReference type="Google" id="ProtNLM"/>
    </source>
</evidence>
<dbReference type="Proteomes" id="UP000219050">
    <property type="component" value="Chromosome"/>
</dbReference>
<feature type="transmembrane region" description="Helical" evidence="1">
    <location>
        <begin position="9"/>
        <end position="28"/>
    </location>
</feature>
<organism evidence="2 3">
    <name type="scientific">Pacificitalea manganoxidans</name>
    <dbReference type="NCBI Taxonomy" id="1411902"/>
    <lineage>
        <taxon>Bacteria</taxon>
        <taxon>Pseudomonadati</taxon>
        <taxon>Pseudomonadota</taxon>
        <taxon>Alphaproteobacteria</taxon>
        <taxon>Rhodobacterales</taxon>
        <taxon>Paracoccaceae</taxon>
        <taxon>Pacificitalea</taxon>
    </lineage>
</organism>
<proteinExistence type="predicted"/>
<feature type="transmembrane region" description="Helical" evidence="1">
    <location>
        <begin position="57"/>
        <end position="74"/>
    </location>
</feature>
<gene>
    <name evidence="2" type="ORF">CBW24_12735</name>
</gene>
<reference evidence="2 3" key="1">
    <citation type="submission" date="2017-05" db="EMBL/GenBank/DDBJ databases">
        <title>Comparative genomic and metabolic analysis of manganese-oxidizing mechanisms in Celeribater manganoxidans DY25T: its adaption to the environment of polymetallic nodule.</title>
        <authorList>
            <person name="Wang X."/>
        </authorList>
    </citation>
    <scope>NUCLEOTIDE SEQUENCE [LARGE SCALE GENOMIC DNA]</scope>
    <source>
        <strain evidence="2 3">DY25</strain>
    </source>
</reference>
<dbReference type="OrthoDB" id="7629477at2"/>
<keyword evidence="3" id="KW-1185">Reference proteome</keyword>
<keyword evidence="1" id="KW-0812">Transmembrane</keyword>
<protein>
    <recommendedName>
        <fullName evidence="4">Rod shape-determining protein MreD</fullName>
    </recommendedName>
</protein>
<dbReference type="KEGG" id="cmag:CBW24_12735"/>
<name>A0A291M1H5_9RHOB</name>
<dbReference type="AlphaFoldDB" id="A0A291M1H5"/>
<evidence type="ECO:0000256" key="1">
    <source>
        <dbReference type="SAM" id="Phobius"/>
    </source>
</evidence>
<feature type="transmembrane region" description="Helical" evidence="1">
    <location>
        <begin position="136"/>
        <end position="156"/>
    </location>
</feature>
<keyword evidence="1" id="KW-1133">Transmembrane helix</keyword>
<keyword evidence="1" id="KW-0472">Membrane</keyword>
<sequence>MDPLTLRLWAYRALYLGIVVLCVFFRILPLDTRAGLIPGPDVILALTAAWVLRRPDFVPAVLIVLAVLACDLIFQRPPGLWAMLMLLGTEFLRARQGLIRELPFFLEWVFVGGVVAAMITANQLLLALVMTPRPPIGLSALQGFLTVAVYPAVVAVSHLAFGLHKAAPGEVDALGHRL</sequence>
<accession>A0A291M1H5</accession>
<evidence type="ECO:0000313" key="3">
    <source>
        <dbReference type="Proteomes" id="UP000219050"/>
    </source>
</evidence>
<dbReference type="RefSeq" id="WP_088663568.1">
    <property type="nucleotide sequence ID" value="NZ_CP021404.1"/>
</dbReference>
<feature type="transmembrane region" description="Helical" evidence="1">
    <location>
        <begin position="108"/>
        <end position="130"/>
    </location>
</feature>
<dbReference type="EMBL" id="CP021404">
    <property type="protein sequence ID" value="ATI42782.1"/>
    <property type="molecule type" value="Genomic_DNA"/>
</dbReference>